<sequence length="223" mass="24440">MPLTAPAFPRPLHAVVFDMDGLLIDTERHVREATLGAALDVGRPMDDDFYAGIIGTPWPETLAMLKDYFGGQDGFDRFRAHFVPRMEALRQGVEMMAGVVELLDYLDTAGLPKAVATSTGREKADEHLRHVGIHHRFDAIVTRDDVTRGKPHPEPYLTAARLLGVDPAHCLALEDSHNGIRSAHGAGMMAVMVPDLLPATDEMRALALHVAESLHQVRGMLRG</sequence>
<keyword evidence="2" id="KW-1185">Reference proteome</keyword>
<dbReference type="OrthoDB" id="9800058at2"/>
<reference evidence="1 2" key="1">
    <citation type="submission" date="2017-12" db="EMBL/GenBank/DDBJ databases">
        <title>Genomes of bacteria within cyanobacterial aggregates.</title>
        <authorList>
            <person name="Cai H."/>
        </authorList>
    </citation>
    <scope>NUCLEOTIDE SEQUENCE [LARGE SCALE GENOMIC DNA]</scope>
    <source>
        <strain evidence="1 2">TH16</strain>
    </source>
</reference>
<dbReference type="RefSeq" id="WP_102112476.1">
    <property type="nucleotide sequence ID" value="NZ_BMGN01000008.1"/>
</dbReference>
<dbReference type="InterPro" id="IPR023214">
    <property type="entry name" value="HAD_sf"/>
</dbReference>
<dbReference type="AlphaFoldDB" id="A0A2K9NF15"/>
<accession>A0A2K9NF15</accession>
<protein>
    <submittedName>
        <fullName evidence="1">HAD family phosphatase</fullName>
    </submittedName>
</protein>
<dbReference type="Proteomes" id="UP000234752">
    <property type="component" value="Chromosome eg_1"/>
</dbReference>
<dbReference type="InterPro" id="IPR041492">
    <property type="entry name" value="HAD_2"/>
</dbReference>
<dbReference type="PANTHER" id="PTHR18901">
    <property type="entry name" value="2-DEOXYGLUCOSE-6-PHOSPHATE PHOSPHATASE 2"/>
    <property type="match status" value="1"/>
</dbReference>
<dbReference type="SFLD" id="SFLDG01129">
    <property type="entry name" value="C1.5:_HAD__Beta-PGM__Phosphata"/>
    <property type="match status" value="1"/>
</dbReference>
<proteinExistence type="predicted"/>
<organism evidence="1 2">
    <name type="scientific">Niveispirillum cyanobacteriorum</name>
    <dbReference type="NCBI Taxonomy" id="1612173"/>
    <lineage>
        <taxon>Bacteria</taxon>
        <taxon>Pseudomonadati</taxon>
        <taxon>Pseudomonadota</taxon>
        <taxon>Alphaproteobacteria</taxon>
        <taxon>Rhodospirillales</taxon>
        <taxon>Azospirillaceae</taxon>
        <taxon>Niveispirillum</taxon>
    </lineage>
</organism>
<dbReference type="Gene3D" id="1.10.150.240">
    <property type="entry name" value="Putative phosphatase, domain 2"/>
    <property type="match status" value="1"/>
</dbReference>
<dbReference type="NCBIfam" id="TIGR01509">
    <property type="entry name" value="HAD-SF-IA-v3"/>
    <property type="match status" value="1"/>
</dbReference>
<name>A0A2K9NF15_9PROT</name>
<dbReference type="InterPro" id="IPR006439">
    <property type="entry name" value="HAD-SF_hydro_IA"/>
</dbReference>
<gene>
    <name evidence="1" type="ORF">C0V82_11575</name>
</gene>
<dbReference type="KEGG" id="ncb:C0V82_11575"/>
<dbReference type="SUPFAM" id="SSF56784">
    <property type="entry name" value="HAD-like"/>
    <property type="match status" value="1"/>
</dbReference>
<dbReference type="Pfam" id="PF13419">
    <property type="entry name" value="HAD_2"/>
    <property type="match status" value="1"/>
</dbReference>
<dbReference type="CDD" id="cd07505">
    <property type="entry name" value="HAD_BPGM-like"/>
    <property type="match status" value="1"/>
</dbReference>
<evidence type="ECO:0000313" key="2">
    <source>
        <dbReference type="Proteomes" id="UP000234752"/>
    </source>
</evidence>
<dbReference type="EMBL" id="CP025611">
    <property type="protein sequence ID" value="AUN30805.1"/>
    <property type="molecule type" value="Genomic_DNA"/>
</dbReference>
<evidence type="ECO:0000313" key="1">
    <source>
        <dbReference type="EMBL" id="AUN30805.1"/>
    </source>
</evidence>
<dbReference type="SFLD" id="SFLDS00003">
    <property type="entry name" value="Haloacid_Dehalogenase"/>
    <property type="match status" value="1"/>
</dbReference>
<dbReference type="SFLD" id="SFLDG01135">
    <property type="entry name" value="C1.5.6:_HAD__Beta-PGM__Phospha"/>
    <property type="match status" value="1"/>
</dbReference>
<dbReference type="PANTHER" id="PTHR18901:SF38">
    <property type="entry name" value="PSEUDOURIDINE-5'-PHOSPHATASE"/>
    <property type="match status" value="1"/>
</dbReference>
<dbReference type="PRINTS" id="PR00413">
    <property type="entry name" value="HADHALOGNASE"/>
</dbReference>
<dbReference type="InterPro" id="IPR036412">
    <property type="entry name" value="HAD-like_sf"/>
</dbReference>
<dbReference type="Gene3D" id="3.40.50.1000">
    <property type="entry name" value="HAD superfamily/HAD-like"/>
    <property type="match status" value="1"/>
</dbReference>
<dbReference type="InterPro" id="IPR023198">
    <property type="entry name" value="PGP-like_dom2"/>
</dbReference>